<feature type="domain" description="Restriction endonuclease type IV Mrr" evidence="2">
    <location>
        <begin position="159"/>
        <end position="278"/>
    </location>
</feature>
<dbReference type="SUPFAM" id="SSF52980">
    <property type="entry name" value="Restriction endonuclease-like"/>
    <property type="match status" value="1"/>
</dbReference>
<feature type="region of interest" description="Disordered" evidence="1">
    <location>
        <begin position="113"/>
        <end position="134"/>
    </location>
</feature>
<dbReference type="RefSeq" id="WP_015240924.1">
    <property type="nucleotide sequence ID" value="NZ_AP024501.1"/>
</dbReference>
<reference evidence="4 5" key="1">
    <citation type="submission" date="2018-06" db="EMBL/GenBank/DDBJ databases">
        <title>Complete Genome Sequence of Bacillus velezensis DSYZ, a Plant Growth-Promoting Rhizobacterium with Antifungal Activity.</title>
        <authorList>
            <person name="Du B."/>
            <person name="Ding Y."/>
            <person name="Liu K."/>
            <person name="Yao L."/>
            <person name="Wang C."/>
            <person name="Li H."/>
            <person name="Liu H."/>
        </authorList>
    </citation>
    <scope>NUCLEOTIDE SEQUENCE [LARGE SCALE GENOMIC DNA]</scope>
    <source>
        <strain evidence="4 5">DSYZ</strain>
    </source>
</reference>
<evidence type="ECO:0000256" key="1">
    <source>
        <dbReference type="SAM" id="MobiDB-lite"/>
    </source>
</evidence>
<organism evidence="4 5">
    <name type="scientific">Bacillus velezensis</name>
    <dbReference type="NCBI Taxonomy" id="492670"/>
    <lineage>
        <taxon>Bacteria</taxon>
        <taxon>Bacillati</taxon>
        <taxon>Bacillota</taxon>
        <taxon>Bacilli</taxon>
        <taxon>Bacillales</taxon>
        <taxon>Bacillaceae</taxon>
        <taxon>Bacillus</taxon>
        <taxon>Bacillus amyloliquefaciens group</taxon>
    </lineage>
</organism>
<accession>A0ABC8DFB3</accession>
<sequence>MTIPGYQEFMYPFLKILSDKKEHRLQDLYVKLAKELNLSEEDAEKLLPSGNQKVLHNRIGWVRTYLSKAGLIDIVRRGVFQITSEGLEIINDPSVASIDNRFLMKYKSFQRFKQTGKDSNQQESEPSITSEPRTPNEIIEQNYNAVKNEIKEELLNQIYKCSPAFFEKLVVELLVALGYGGSLTDAGTAIGRSGDGGIDGVIKEDILGLDMIYLQAKRWKDSVSRPEIQKFAGSLDGKKAKKGVFITTSVFTDGAKEYVKVIDKKIILIDGERLTDLMFNYNVGVSLENTFVIKRVDLDYFEE</sequence>
<dbReference type="InterPro" id="IPR011856">
    <property type="entry name" value="tRNA_endonuc-like_dom_sf"/>
</dbReference>
<evidence type="ECO:0000313" key="4">
    <source>
        <dbReference type="EMBL" id="AWX74318.1"/>
    </source>
</evidence>
<proteinExistence type="predicted"/>
<dbReference type="InterPro" id="IPR011335">
    <property type="entry name" value="Restrct_endonuc-II-like"/>
</dbReference>
<feature type="domain" description="Restriction system protein Mrr-like N-terminal" evidence="3">
    <location>
        <begin position="6"/>
        <end position="91"/>
    </location>
</feature>
<keyword evidence="4" id="KW-0540">Nuclease</keyword>
<dbReference type="InterPro" id="IPR052906">
    <property type="entry name" value="Type_IV_Methyl-Rstrct_Enzyme"/>
</dbReference>
<dbReference type="Gene3D" id="3.40.1350.10">
    <property type="match status" value="1"/>
</dbReference>
<dbReference type="InterPro" id="IPR025745">
    <property type="entry name" value="Mrr-like_N_dom"/>
</dbReference>
<protein>
    <submittedName>
        <fullName evidence="4">Restriction endonuclease</fullName>
    </submittedName>
</protein>
<evidence type="ECO:0000259" key="3">
    <source>
        <dbReference type="Pfam" id="PF14338"/>
    </source>
</evidence>
<evidence type="ECO:0000313" key="5">
    <source>
        <dbReference type="Proteomes" id="UP000250069"/>
    </source>
</evidence>
<dbReference type="PANTHER" id="PTHR30015">
    <property type="entry name" value="MRR RESTRICTION SYSTEM PROTEIN"/>
    <property type="match status" value="1"/>
</dbReference>
<dbReference type="Proteomes" id="UP000250069">
    <property type="component" value="Chromosome"/>
</dbReference>
<dbReference type="EMBL" id="CP030150">
    <property type="protein sequence ID" value="AWX74318.1"/>
    <property type="molecule type" value="Genomic_DNA"/>
</dbReference>
<evidence type="ECO:0000259" key="2">
    <source>
        <dbReference type="Pfam" id="PF04471"/>
    </source>
</evidence>
<dbReference type="InterPro" id="IPR007560">
    <property type="entry name" value="Restrct_endonuc_IV_Mrr"/>
</dbReference>
<gene>
    <name evidence="4" type="ORF">BVDSYZ_20805</name>
</gene>
<dbReference type="GO" id="GO:0004519">
    <property type="term" value="F:endonuclease activity"/>
    <property type="evidence" value="ECO:0007669"/>
    <property type="project" value="UniProtKB-KW"/>
</dbReference>
<name>A0ABC8DFB3_BACVE</name>
<keyword evidence="4" id="KW-0378">Hydrolase</keyword>
<dbReference type="PANTHER" id="PTHR30015:SF7">
    <property type="entry name" value="TYPE IV METHYL-DIRECTED RESTRICTION ENZYME ECOKMRR"/>
    <property type="match status" value="1"/>
</dbReference>
<keyword evidence="4" id="KW-0255">Endonuclease</keyword>
<dbReference type="Pfam" id="PF14338">
    <property type="entry name" value="Mrr_N"/>
    <property type="match status" value="1"/>
</dbReference>
<dbReference type="AlphaFoldDB" id="A0ABC8DFB3"/>
<dbReference type="Pfam" id="PF04471">
    <property type="entry name" value="Mrr_cat"/>
    <property type="match status" value="1"/>
</dbReference>